<keyword evidence="4" id="KW-0413">Isomerase</keyword>
<dbReference type="CDD" id="cd02071">
    <property type="entry name" value="MM_CoA_mut_B12_BD"/>
    <property type="match status" value="1"/>
</dbReference>
<evidence type="ECO:0000313" key="7">
    <source>
        <dbReference type="EMBL" id="KKL79970.1"/>
    </source>
</evidence>
<keyword evidence="5" id="KW-0170">Cobalt</keyword>
<evidence type="ECO:0000256" key="5">
    <source>
        <dbReference type="ARBA" id="ARBA00023285"/>
    </source>
</evidence>
<protein>
    <recommendedName>
        <fullName evidence="6">B12-binding domain-containing protein</fullName>
    </recommendedName>
</protein>
<proteinExistence type="predicted"/>
<dbReference type="GO" id="GO:0016853">
    <property type="term" value="F:isomerase activity"/>
    <property type="evidence" value="ECO:0007669"/>
    <property type="project" value="UniProtKB-KW"/>
</dbReference>
<dbReference type="InterPro" id="IPR006159">
    <property type="entry name" value="Acid_CoA_mut_C"/>
</dbReference>
<name>A0A0F9HE41_9ZZZZ</name>
<dbReference type="Pfam" id="PF02310">
    <property type="entry name" value="B12-binding"/>
    <property type="match status" value="1"/>
</dbReference>
<evidence type="ECO:0000256" key="4">
    <source>
        <dbReference type="ARBA" id="ARBA00023235"/>
    </source>
</evidence>
<gene>
    <name evidence="7" type="ORF">LCGC14_2009490</name>
</gene>
<keyword evidence="3" id="KW-0479">Metal-binding</keyword>
<evidence type="ECO:0000259" key="6">
    <source>
        <dbReference type="PROSITE" id="PS51332"/>
    </source>
</evidence>
<dbReference type="InterPro" id="IPR006158">
    <property type="entry name" value="Cobalamin-bd"/>
</dbReference>
<evidence type="ECO:0000256" key="1">
    <source>
        <dbReference type="ARBA" id="ARBA00001922"/>
    </source>
</evidence>
<accession>A0A0F9HE41</accession>
<dbReference type="GO" id="GO:0046872">
    <property type="term" value="F:metal ion binding"/>
    <property type="evidence" value="ECO:0007669"/>
    <property type="project" value="UniProtKB-KW"/>
</dbReference>
<organism evidence="7">
    <name type="scientific">marine sediment metagenome</name>
    <dbReference type="NCBI Taxonomy" id="412755"/>
    <lineage>
        <taxon>unclassified sequences</taxon>
        <taxon>metagenomes</taxon>
        <taxon>ecological metagenomes</taxon>
    </lineage>
</organism>
<keyword evidence="2" id="KW-0846">Cobalamin</keyword>
<dbReference type="PANTHER" id="PTHR48101:SF3">
    <property type="entry name" value="COENZYME B12-DEPENDENT MUTASE"/>
    <property type="match status" value="1"/>
</dbReference>
<reference evidence="7" key="1">
    <citation type="journal article" date="2015" name="Nature">
        <title>Complex archaea that bridge the gap between prokaryotes and eukaryotes.</title>
        <authorList>
            <person name="Spang A."/>
            <person name="Saw J.H."/>
            <person name="Jorgensen S.L."/>
            <person name="Zaremba-Niedzwiedzka K."/>
            <person name="Martijn J."/>
            <person name="Lind A.E."/>
            <person name="van Eijk R."/>
            <person name="Schleper C."/>
            <person name="Guy L."/>
            <person name="Ettema T.J."/>
        </authorList>
    </citation>
    <scope>NUCLEOTIDE SEQUENCE</scope>
</reference>
<comment type="cofactor">
    <cofactor evidence="1">
        <name>adenosylcob(III)alamin</name>
        <dbReference type="ChEBI" id="CHEBI:18408"/>
    </cofactor>
</comment>
<dbReference type="SUPFAM" id="SSF52242">
    <property type="entry name" value="Cobalamin (vitamin B12)-binding domain"/>
    <property type="match status" value="1"/>
</dbReference>
<dbReference type="InterPro" id="IPR036724">
    <property type="entry name" value="Cobalamin-bd_sf"/>
</dbReference>
<dbReference type="PROSITE" id="PS51332">
    <property type="entry name" value="B12_BINDING"/>
    <property type="match status" value="1"/>
</dbReference>
<evidence type="ECO:0000256" key="2">
    <source>
        <dbReference type="ARBA" id="ARBA00022628"/>
    </source>
</evidence>
<dbReference type="EMBL" id="LAZR01023006">
    <property type="protein sequence ID" value="KKL79970.1"/>
    <property type="molecule type" value="Genomic_DNA"/>
</dbReference>
<feature type="domain" description="B12-binding" evidence="6">
    <location>
        <begin position="7"/>
        <end position="135"/>
    </location>
</feature>
<evidence type="ECO:0000256" key="3">
    <source>
        <dbReference type="ARBA" id="ARBA00022723"/>
    </source>
</evidence>
<dbReference type="GO" id="GO:0031419">
    <property type="term" value="F:cobalamin binding"/>
    <property type="evidence" value="ECO:0007669"/>
    <property type="project" value="UniProtKB-KW"/>
</dbReference>
<dbReference type="PANTHER" id="PTHR48101">
    <property type="entry name" value="METHYLMALONYL-COA MUTASE, MITOCHONDRIAL-RELATED"/>
    <property type="match status" value="1"/>
</dbReference>
<dbReference type="AlphaFoldDB" id="A0A0F9HE41"/>
<dbReference type="NCBIfam" id="TIGR00640">
    <property type="entry name" value="acid_CoA_mut_C"/>
    <property type="match status" value="1"/>
</dbReference>
<dbReference type="Gene3D" id="3.40.50.280">
    <property type="entry name" value="Cobalamin-binding domain"/>
    <property type="match status" value="1"/>
</dbReference>
<sequence length="135" mass="14558">MTVQKKKLRVLIGKLGLDGHDRGAKIIARALRDAGMEVIFTGLRKTPQDITRIAVEEDVDIIGISLLSSAHETLLPELCRLLKENDAGDISVVAGGIIPKDDIPVLKQAGVKAVFGPGDTLMKIISYIESIETTE</sequence>
<comment type="caution">
    <text evidence="7">The sequence shown here is derived from an EMBL/GenBank/DDBJ whole genome shotgun (WGS) entry which is preliminary data.</text>
</comment>